<name>A0AAE3VCE4_9FIRM</name>
<dbReference type="EMBL" id="JAUSTO010000025">
    <property type="protein sequence ID" value="MDQ0153600.1"/>
    <property type="molecule type" value="Genomic_DNA"/>
</dbReference>
<protein>
    <recommendedName>
        <fullName evidence="3">Major tail protein</fullName>
    </recommendedName>
</protein>
<reference evidence="1" key="1">
    <citation type="submission" date="2023-07" db="EMBL/GenBank/DDBJ databases">
        <title>Genomic Encyclopedia of Type Strains, Phase IV (KMG-IV): sequencing the most valuable type-strain genomes for metagenomic binning, comparative biology and taxonomic classification.</title>
        <authorList>
            <person name="Goeker M."/>
        </authorList>
    </citation>
    <scope>NUCLEOTIDE SEQUENCE</scope>
    <source>
        <strain evidence="1">DSM 19659</strain>
    </source>
</reference>
<dbReference type="InterPro" id="IPR058154">
    <property type="entry name" value="Bxb1_TTP-like"/>
</dbReference>
<dbReference type="Proteomes" id="UP001241537">
    <property type="component" value="Unassembled WGS sequence"/>
</dbReference>
<dbReference type="RefSeq" id="WP_307255484.1">
    <property type="nucleotide sequence ID" value="NZ_JAUSTO010000025.1"/>
</dbReference>
<dbReference type="Pfam" id="PF25681">
    <property type="entry name" value="Phage_TTP_17"/>
    <property type="match status" value="1"/>
</dbReference>
<evidence type="ECO:0008006" key="3">
    <source>
        <dbReference type="Google" id="ProtNLM"/>
    </source>
</evidence>
<gene>
    <name evidence="1" type="ORF">J2S20_002321</name>
</gene>
<dbReference type="AlphaFoldDB" id="A0AAE3VCE4"/>
<keyword evidence="2" id="KW-1185">Reference proteome</keyword>
<organism evidence="1 2">
    <name type="scientific">Moryella indoligenes</name>
    <dbReference type="NCBI Taxonomy" id="371674"/>
    <lineage>
        <taxon>Bacteria</taxon>
        <taxon>Bacillati</taxon>
        <taxon>Bacillota</taxon>
        <taxon>Clostridia</taxon>
        <taxon>Lachnospirales</taxon>
        <taxon>Lachnospiraceae</taxon>
        <taxon>Moryella</taxon>
    </lineage>
</organism>
<evidence type="ECO:0000313" key="2">
    <source>
        <dbReference type="Proteomes" id="UP001241537"/>
    </source>
</evidence>
<comment type="caution">
    <text evidence="1">The sequence shown here is derived from an EMBL/GenBank/DDBJ whole genome shotgun (WGS) entry which is preliminary data.</text>
</comment>
<accession>A0AAE3VCE4</accession>
<sequence length="195" mass="21213">MWWCTIDGGKYMSDARNVTSGKPKVGGAIFRAPLGSKLPTDAKSPLDEAFIGLGYASEDGVKNANSPETDNIHAWGGDTVMTTQKSKEDSYQFTLIEALNVEVLKNTYGDKNVTGTLETGITIKANATEQEGHAFVIDMIMRGDVIKRVVIPNGKVTKVGDVVYKDNDVIGYDTTLTLTPDEQGNTHYEYIVKSV</sequence>
<proteinExistence type="predicted"/>
<evidence type="ECO:0000313" key="1">
    <source>
        <dbReference type="EMBL" id="MDQ0153600.1"/>
    </source>
</evidence>